<keyword evidence="2 9" id="KW-0645">Protease</keyword>
<keyword evidence="5 9" id="KW-0862">Zinc</keyword>
<evidence type="ECO:0000256" key="6">
    <source>
        <dbReference type="ARBA" id="ARBA00023049"/>
    </source>
</evidence>
<dbReference type="Pfam" id="PF01432">
    <property type="entry name" value="Peptidase_M3"/>
    <property type="match status" value="1"/>
</dbReference>
<comment type="catalytic activity">
    <reaction evidence="7">
        <text>Hydrolysis of oligopeptides, with broad specificity. Gly or Ala commonly occur as P1 or P1' residues, but more distant residues are also important, as is shown by the fact that Z-Gly-Pro-Gly-|-Gly-Pro-Ala is cleaved, but not Z-(Gly)(5).</text>
        <dbReference type="EC" id="3.4.24.70"/>
    </reaction>
</comment>
<keyword evidence="6 9" id="KW-0482">Metalloprotease</keyword>
<dbReference type="Gene3D" id="1.10.1370.10">
    <property type="entry name" value="Neurolysin, domain 3"/>
    <property type="match status" value="1"/>
</dbReference>
<organism evidence="12 13">
    <name type="scientific">Faucicola osloensis</name>
    <name type="common">Moraxella osloensis</name>
    <dbReference type="NCBI Taxonomy" id="34062"/>
    <lineage>
        <taxon>Bacteria</taxon>
        <taxon>Pseudomonadati</taxon>
        <taxon>Pseudomonadota</taxon>
        <taxon>Gammaproteobacteria</taxon>
        <taxon>Moraxellales</taxon>
        <taxon>Moraxellaceae</taxon>
        <taxon>Faucicola</taxon>
    </lineage>
</organism>
<accession>A0A378QBB3</accession>
<dbReference type="EMBL" id="UGPY01000001">
    <property type="protein sequence ID" value="STY98143.1"/>
    <property type="molecule type" value="Genomic_DNA"/>
</dbReference>
<dbReference type="InterPro" id="IPR024077">
    <property type="entry name" value="Neurolysin/TOP_dom2"/>
</dbReference>
<reference evidence="12 13" key="1">
    <citation type="submission" date="2018-06" db="EMBL/GenBank/DDBJ databases">
        <authorList>
            <consortium name="Pathogen Informatics"/>
            <person name="Doyle S."/>
        </authorList>
    </citation>
    <scope>NUCLEOTIDE SEQUENCE [LARGE SCALE GENOMIC DNA]</scope>
    <source>
        <strain evidence="12 13">NCTC10465</strain>
    </source>
</reference>
<dbReference type="InterPro" id="IPR024079">
    <property type="entry name" value="MetalloPept_cat_dom_sf"/>
</dbReference>
<dbReference type="Proteomes" id="UP000255230">
    <property type="component" value="Unassembled WGS sequence"/>
</dbReference>
<dbReference type="InterPro" id="IPR034005">
    <property type="entry name" value="M3A_DCP"/>
</dbReference>
<name>A0A378QBB3_FAUOS</name>
<dbReference type="CDD" id="cd06456">
    <property type="entry name" value="M3A_DCP"/>
    <property type="match status" value="1"/>
</dbReference>
<dbReference type="GO" id="GO:0005829">
    <property type="term" value="C:cytosol"/>
    <property type="evidence" value="ECO:0007669"/>
    <property type="project" value="UniProtKB-ARBA"/>
</dbReference>
<keyword evidence="4 9" id="KW-0378">Hydrolase</keyword>
<evidence type="ECO:0000256" key="2">
    <source>
        <dbReference type="ARBA" id="ARBA00022670"/>
    </source>
</evidence>
<dbReference type="EC" id="3.4.24.70" evidence="8"/>
<protein>
    <recommendedName>
        <fullName evidence="8">oligopeptidase A</fullName>
        <ecNumber evidence="8">3.4.24.70</ecNumber>
    </recommendedName>
</protein>
<evidence type="ECO:0000259" key="11">
    <source>
        <dbReference type="Pfam" id="PF19310"/>
    </source>
</evidence>
<dbReference type="GO" id="GO:0006518">
    <property type="term" value="P:peptide metabolic process"/>
    <property type="evidence" value="ECO:0007669"/>
    <property type="project" value="TreeGrafter"/>
</dbReference>
<feature type="domain" description="Oligopeptidase A N-terminal" evidence="11">
    <location>
        <begin position="80"/>
        <end position="174"/>
    </location>
</feature>
<evidence type="ECO:0000256" key="3">
    <source>
        <dbReference type="ARBA" id="ARBA00022723"/>
    </source>
</evidence>
<dbReference type="InterPro" id="IPR001567">
    <property type="entry name" value="Pept_M3A_M3B_dom"/>
</dbReference>
<dbReference type="PANTHER" id="PTHR11804:SF84">
    <property type="entry name" value="SACCHAROLYSIN"/>
    <property type="match status" value="1"/>
</dbReference>
<evidence type="ECO:0000256" key="8">
    <source>
        <dbReference type="ARBA" id="ARBA00026100"/>
    </source>
</evidence>
<dbReference type="Pfam" id="PF19310">
    <property type="entry name" value="TOP_N"/>
    <property type="match status" value="1"/>
</dbReference>
<sequence length="739" mass="82516">MTNDVENPTKNLHLVEFNQLALERLKTAIDEALANGHAFLAMLDDEAGLDNLDNKAGQANSQVNDTKLSSQQALNDIIAFDHVNLALDRSWGLLSHLNSVISDEPIRALHHALLPALSAYGTAVGQNLPLYQRYQRVVSDQSFFERLEPARQRSLTLALQSFELSGVGLAEAQKQQFATLASELSTLSAKFSDNVLDATQSYFLPLSESQLAGLPESALAMLADAGRRYTEKFPEQVLATPYVATLDIPVYLAVMTYADDRELRETLYRAYVTRASELSAQPEFNNADIMADIMAKRAQKAQLLGYDNFAELSLATKMADNVDTVEQFLRDLADKARPFAMQDLKQLQVEGLAFGIGDEGDEVRPWDTAYLAEKVKQRQFNLSQEQVRPYFPVPTVIVGLFEIVQKLYGIQIEDKTASTQRWHDDVRFYQVFNEHQQLIGGFYFDLYARPGKRGGAWMSGFQARYQHDDSGYQQLPVCFMVANFSPAPTGTQRGKPSLLTHDEVLTLFHEFGHGLHHLLTEVNVGDVAGVNGVEWDAVELPSQFMENWAWHPEGIALISRHVDTGETLPERMLQSMLAAKNFQSGMQTLRQLEFALFDLLLHAKTPAPDYPQLLALLDSVRADVSIMPTASYNRFANGFSHIFAGGYAAGYYSYKWAELLSADAFSKFEETSIFDKNAGKSFRDNILAKGGSQSAKANFEAFRGREARIDALLRHSGFLTSSYDELLSDDTDNANTQAW</sequence>
<evidence type="ECO:0000256" key="4">
    <source>
        <dbReference type="ARBA" id="ARBA00022801"/>
    </source>
</evidence>
<dbReference type="RefSeq" id="WP_062334902.1">
    <property type="nucleotide sequence ID" value="NZ_CBCRZU010000014.1"/>
</dbReference>
<evidence type="ECO:0000256" key="5">
    <source>
        <dbReference type="ARBA" id="ARBA00022833"/>
    </source>
</evidence>
<dbReference type="GO" id="GO:0006508">
    <property type="term" value="P:proteolysis"/>
    <property type="evidence" value="ECO:0007669"/>
    <property type="project" value="UniProtKB-KW"/>
</dbReference>
<dbReference type="PANTHER" id="PTHR11804">
    <property type="entry name" value="PROTEASE M3 THIMET OLIGOPEPTIDASE-RELATED"/>
    <property type="match status" value="1"/>
</dbReference>
<dbReference type="SUPFAM" id="SSF55486">
    <property type="entry name" value="Metalloproteases ('zincins'), catalytic domain"/>
    <property type="match status" value="1"/>
</dbReference>
<feature type="domain" description="Peptidase M3A/M3B catalytic" evidence="10">
    <location>
        <begin position="254"/>
        <end position="717"/>
    </location>
</feature>
<keyword evidence="3 9" id="KW-0479">Metal-binding</keyword>
<dbReference type="GO" id="GO:0046872">
    <property type="term" value="F:metal ion binding"/>
    <property type="evidence" value="ECO:0007669"/>
    <property type="project" value="UniProtKB-UniRule"/>
</dbReference>
<comment type="similarity">
    <text evidence="1 9">Belongs to the peptidase M3 family.</text>
</comment>
<evidence type="ECO:0000256" key="7">
    <source>
        <dbReference type="ARBA" id="ARBA00024603"/>
    </source>
</evidence>
<evidence type="ECO:0000313" key="12">
    <source>
        <dbReference type="EMBL" id="STY98143.1"/>
    </source>
</evidence>
<evidence type="ECO:0000256" key="1">
    <source>
        <dbReference type="ARBA" id="ARBA00006040"/>
    </source>
</evidence>
<dbReference type="InterPro" id="IPR045090">
    <property type="entry name" value="Pept_M3A_M3B"/>
</dbReference>
<evidence type="ECO:0000256" key="9">
    <source>
        <dbReference type="RuleBase" id="RU003435"/>
    </source>
</evidence>
<dbReference type="KEGG" id="mos:AXE82_08440"/>
<dbReference type="FunFam" id="3.40.390.10:FF:000009">
    <property type="entry name" value="Oligopeptidase A"/>
    <property type="match status" value="1"/>
</dbReference>
<dbReference type="GO" id="GO:0004222">
    <property type="term" value="F:metalloendopeptidase activity"/>
    <property type="evidence" value="ECO:0007669"/>
    <property type="project" value="UniProtKB-EC"/>
</dbReference>
<dbReference type="Gene3D" id="3.40.390.10">
    <property type="entry name" value="Collagenase (Catalytic Domain)"/>
    <property type="match status" value="1"/>
</dbReference>
<evidence type="ECO:0000313" key="13">
    <source>
        <dbReference type="Proteomes" id="UP000255230"/>
    </source>
</evidence>
<dbReference type="AlphaFoldDB" id="A0A378QBB3"/>
<evidence type="ECO:0000259" key="10">
    <source>
        <dbReference type="Pfam" id="PF01432"/>
    </source>
</evidence>
<proteinExistence type="inferred from homology"/>
<dbReference type="GeneID" id="35777874"/>
<gene>
    <name evidence="12" type="primary">prlC</name>
    <name evidence="12" type="ORF">NCTC10465_01949</name>
</gene>
<comment type="cofactor">
    <cofactor evidence="9">
        <name>Zn(2+)</name>
        <dbReference type="ChEBI" id="CHEBI:29105"/>
    </cofactor>
    <text evidence="9">Binds 1 zinc ion.</text>
</comment>
<dbReference type="InterPro" id="IPR045666">
    <property type="entry name" value="OpdA_N"/>
</dbReference>
<keyword evidence="13" id="KW-1185">Reference proteome</keyword>